<feature type="domain" description="GtrA/DPMS transmembrane" evidence="7">
    <location>
        <begin position="10"/>
        <end position="138"/>
    </location>
</feature>
<evidence type="ECO:0000256" key="1">
    <source>
        <dbReference type="ARBA" id="ARBA00004141"/>
    </source>
</evidence>
<gene>
    <name evidence="8" type="ORF">ACFPGP_01095</name>
</gene>
<accession>A0ABW0BD72</accession>
<dbReference type="PANTHER" id="PTHR38459:SF1">
    <property type="entry name" value="PROPHAGE BACTOPRENOL-LINKED GLUCOSE TRANSLOCASE HOMOLOG"/>
    <property type="match status" value="1"/>
</dbReference>
<dbReference type="RefSeq" id="WP_378585701.1">
    <property type="nucleotide sequence ID" value="NZ_JBHSKD010000002.1"/>
</dbReference>
<feature type="transmembrane region" description="Helical" evidence="6">
    <location>
        <begin position="79"/>
        <end position="100"/>
    </location>
</feature>
<sequence length="151" mass="15883">MRHLLGEVVRFLAVGGVATLVSILGFNALVHGWGPGAAPMADQPIAAYVLANAAAGALAFVGLRTWTFRDRDVRDPATGLVRFFALGAVTMAIPVLFLWISRYVLGLSSPLADNLAANVLGLGVATATRFWAFRRFVFDQPAAGTPSSSPA</sequence>
<comment type="subcellular location">
    <subcellularLocation>
        <location evidence="1">Membrane</location>
        <topology evidence="1">Multi-pass membrane protein</topology>
    </subcellularLocation>
</comment>
<proteinExistence type="inferred from homology"/>
<dbReference type="Pfam" id="PF04138">
    <property type="entry name" value="GtrA_DPMS_TM"/>
    <property type="match status" value="1"/>
</dbReference>
<evidence type="ECO:0000259" key="7">
    <source>
        <dbReference type="Pfam" id="PF04138"/>
    </source>
</evidence>
<feature type="transmembrane region" description="Helical" evidence="6">
    <location>
        <begin position="12"/>
        <end position="33"/>
    </location>
</feature>
<dbReference type="Proteomes" id="UP001596087">
    <property type="component" value="Unassembled WGS sequence"/>
</dbReference>
<protein>
    <submittedName>
        <fullName evidence="8">GtrA family protein</fullName>
    </submittedName>
</protein>
<keyword evidence="4 6" id="KW-1133">Transmembrane helix</keyword>
<feature type="transmembrane region" description="Helical" evidence="6">
    <location>
        <begin position="45"/>
        <end position="67"/>
    </location>
</feature>
<feature type="transmembrane region" description="Helical" evidence="6">
    <location>
        <begin position="115"/>
        <end position="132"/>
    </location>
</feature>
<keyword evidence="9" id="KW-1185">Reference proteome</keyword>
<name>A0ABW0BD72_9ACTN</name>
<dbReference type="InterPro" id="IPR007267">
    <property type="entry name" value="GtrA_DPMS_TM"/>
</dbReference>
<keyword evidence="3 6" id="KW-0812">Transmembrane</keyword>
<evidence type="ECO:0000256" key="6">
    <source>
        <dbReference type="SAM" id="Phobius"/>
    </source>
</evidence>
<dbReference type="EMBL" id="JBHSKD010000002">
    <property type="protein sequence ID" value="MFC5175245.1"/>
    <property type="molecule type" value="Genomic_DNA"/>
</dbReference>
<comment type="caution">
    <text evidence="8">The sequence shown here is derived from an EMBL/GenBank/DDBJ whole genome shotgun (WGS) entry which is preliminary data.</text>
</comment>
<evidence type="ECO:0000256" key="4">
    <source>
        <dbReference type="ARBA" id="ARBA00022989"/>
    </source>
</evidence>
<dbReference type="InterPro" id="IPR051401">
    <property type="entry name" value="GtrA_CellWall_Glycosyl"/>
</dbReference>
<evidence type="ECO:0000256" key="5">
    <source>
        <dbReference type="ARBA" id="ARBA00023136"/>
    </source>
</evidence>
<reference evidence="9" key="1">
    <citation type="journal article" date="2019" name="Int. J. Syst. Evol. Microbiol.">
        <title>The Global Catalogue of Microorganisms (GCM) 10K type strain sequencing project: providing services to taxonomists for standard genome sequencing and annotation.</title>
        <authorList>
            <consortium name="The Broad Institute Genomics Platform"/>
            <consortium name="The Broad Institute Genome Sequencing Center for Infectious Disease"/>
            <person name="Wu L."/>
            <person name="Ma J."/>
        </authorList>
    </citation>
    <scope>NUCLEOTIDE SEQUENCE [LARGE SCALE GENOMIC DNA]</scope>
    <source>
        <strain evidence="9">DFY41</strain>
    </source>
</reference>
<keyword evidence="5 6" id="KW-0472">Membrane</keyword>
<evidence type="ECO:0000256" key="2">
    <source>
        <dbReference type="ARBA" id="ARBA00009399"/>
    </source>
</evidence>
<evidence type="ECO:0000256" key="3">
    <source>
        <dbReference type="ARBA" id="ARBA00022692"/>
    </source>
</evidence>
<comment type="similarity">
    <text evidence="2">Belongs to the GtrA family.</text>
</comment>
<dbReference type="PANTHER" id="PTHR38459">
    <property type="entry name" value="PROPHAGE BACTOPRENOL-LINKED GLUCOSE TRANSLOCASE HOMOLOG"/>
    <property type="match status" value="1"/>
</dbReference>
<evidence type="ECO:0000313" key="9">
    <source>
        <dbReference type="Proteomes" id="UP001596087"/>
    </source>
</evidence>
<organism evidence="8 9">
    <name type="scientific">Nocardioides taihuensis</name>
    <dbReference type="NCBI Taxonomy" id="1835606"/>
    <lineage>
        <taxon>Bacteria</taxon>
        <taxon>Bacillati</taxon>
        <taxon>Actinomycetota</taxon>
        <taxon>Actinomycetes</taxon>
        <taxon>Propionibacteriales</taxon>
        <taxon>Nocardioidaceae</taxon>
        <taxon>Nocardioides</taxon>
    </lineage>
</organism>
<evidence type="ECO:0000313" key="8">
    <source>
        <dbReference type="EMBL" id="MFC5175245.1"/>
    </source>
</evidence>